<feature type="transmembrane region" description="Helical" evidence="12">
    <location>
        <begin position="65"/>
        <end position="88"/>
    </location>
</feature>
<dbReference type="PROSITE" id="PS51012">
    <property type="entry name" value="ABC_TM2"/>
    <property type="match status" value="1"/>
</dbReference>
<feature type="transmembrane region" description="Helical" evidence="12">
    <location>
        <begin position="178"/>
        <end position="199"/>
    </location>
</feature>
<dbReference type="Pfam" id="PF01061">
    <property type="entry name" value="ABC2_membrane"/>
    <property type="match status" value="1"/>
</dbReference>
<dbReference type="AlphaFoldDB" id="A0A656Z9Y4"/>
<feature type="transmembrane region" description="Helical" evidence="12">
    <location>
        <begin position="234"/>
        <end position="256"/>
    </location>
</feature>
<dbReference type="RefSeq" id="WP_067170258.1">
    <property type="nucleotide sequence ID" value="NZ_LFZK01000001.1"/>
</dbReference>
<comment type="similarity">
    <text evidence="2">Belongs to the ABC-2 integral membrane protein family. Lipooligosaccharide exporter (TC 3.A.1.102) subfamily.</text>
</comment>
<evidence type="ECO:0000256" key="1">
    <source>
        <dbReference type="ARBA" id="ARBA00004429"/>
    </source>
</evidence>
<dbReference type="NCBIfam" id="TIGR01291">
    <property type="entry name" value="nodJ"/>
    <property type="match status" value="1"/>
</dbReference>
<keyword evidence="7" id="KW-0997">Cell inner membrane</keyword>
<dbReference type="PANTHER" id="PTHR43229:SF2">
    <property type="entry name" value="NODULATION PROTEIN J"/>
    <property type="match status" value="1"/>
</dbReference>
<evidence type="ECO:0000256" key="4">
    <source>
        <dbReference type="ARBA" id="ARBA00022448"/>
    </source>
</evidence>
<evidence type="ECO:0000256" key="3">
    <source>
        <dbReference type="ARBA" id="ARBA00011350"/>
    </source>
</evidence>
<comment type="caution">
    <text evidence="13">The sequence shown here is derived from an EMBL/GenBank/DDBJ whole genome shotgun (WGS) entry which is preliminary data.</text>
</comment>
<keyword evidence="4 12" id="KW-0813">Transport</keyword>
<dbReference type="Proteomes" id="UP000243416">
    <property type="component" value="Unassembled WGS sequence"/>
</dbReference>
<keyword evidence="14" id="KW-1185">Reference proteome</keyword>
<keyword evidence="9 12" id="KW-1133">Transmembrane helix</keyword>
<keyword evidence="8 12" id="KW-0812">Transmembrane</keyword>
<evidence type="ECO:0000313" key="13">
    <source>
        <dbReference type="EMBL" id="KYC29385.1"/>
    </source>
</evidence>
<evidence type="ECO:0000256" key="2">
    <source>
        <dbReference type="ARBA" id="ARBA00008394"/>
    </source>
</evidence>
<dbReference type="InterPro" id="IPR051784">
    <property type="entry name" value="Nod_factor_ABC_transporter"/>
</dbReference>
<proteinExistence type="inferred from homology"/>
<dbReference type="InterPro" id="IPR013525">
    <property type="entry name" value="ABC2_TM"/>
</dbReference>
<dbReference type="GO" id="GO:0043190">
    <property type="term" value="C:ATP-binding cassette (ABC) transporter complex"/>
    <property type="evidence" value="ECO:0007669"/>
    <property type="project" value="InterPro"/>
</dbReference>
<accession>A0A656Z9Y4</accession>
<feature type="transmembrane region" description="Helical" evidence="12">
    <location>
        <begin position="30"/>
        <end position="53"/>
    </location>
</feature>
<gene>
    <name evidence="13" type="ORF">ACY05_02385</name>
</gene>
<keyword evidence="5" id="KW-0536">Nodulation</keyword>
<dbReference type="GO" id="GO:0015772">
    <property type="term" value="P:oligosaccharide transport"/>
    <property type="evidence" value="ECO:0007669"/>
    <property type="project" value="InterPro"/>
</dbReference>
<feature type="transmembrane region" description="Helical" evidence="12">
    <location>
        <begin position="149"/>
        <end position="171"/>
    </location>
</feature>
<evidence type="ECO:0000256" key="12">
    <source>
        <dbReference type="RuleBase" id="RU361157"/>
    </source>
</evidence>
<keyword evidence="6 12" id="KW-1003">Cell membrane</keyword>
<organism evidence="13 14">
    <name type="scientific">Sterolibacterium denitrificans</name>
    <dbReference type="NCBI Taxonomy" id="157592"/>
    <lineage>
        <taxon>Bacteria</taxon>
        <taxon>Pseudomonadati</taxon>
        <taxon>Pseudomonadota</taxon>
        <taxon>Betaproteobacteria</taxon>
        <taxon>Nitrosomonadales</taxon>
        <taxon>Sterolibacteriaceae</taxon>
        <taxon>Sterolibacterium</taxon>
    </lineage>
</organism>
<dbReference type="InterPro" id="IPR000412">
    <property type="entry name" value="ABC_2_transport"/>
</dbReference>
<dbReference type="PRINTS" id="PR00164">
    <property type="entry name" value="ABC2TRNSPORT"/>
</dbReference>
<dbReference type="InterPro" id="IPR005981">
    <property type="entry name" value="ABC_transptNodJ"/>
</dbReference>
<comment type="function">
    <text evidence="11">Part of the ABC transporter complex NodIJ involved in the export of the nodulation factors (Nod factors), the bacterial signal molecules that induce symbiosis and subsequent nodulation induction. Nod factors are LCO (lipo-chitin oligosaccharide), a modified beta-1,4-linked N-acetylglucosamine oligosaccharide. This subunit encodes the transporter.</text>
</comment>
<dbReference type="InterPro" id="IPR047817">
    <property type="entry name" value="ABC2_TM_bact-type"/>
</dbReference>
<evidence type="ECO:0000256" key="11">
    <source>
        <dbReference type="ARBA" id="ARBA00025119"/>
    </source>
</evidence>
<dbReference type="PIRSF" id="PIRSF006648">
    <property type="entry name" value="DrrB"/>
    <property type="match status" value="1"/>
</dbReference>
<dbReference type="PANTHER" id="PTHR43229">
    <property type="entry name" value="NODULATION PROTEIN J"/>
    <property type="match status" value="1"/>
</dbReference>
<name>A0A656Z9Y4_9PROT</name>
<reference evidence="13 14" key="1">
    <citation type="journal article" date="2016" name="ISME J.">
        <title>Integrated multi-omics analyses reveal the biochemical mechanisms and phylogenetic relevance of anaerobic androgen biodegradation in the environment.</title>
        <authorList>
            <person name="Yang F.C."/>
            <person name="Chen Y.L."/>
            <person name="Tang S.L."/>
            <person name="Yu C.P."/>
            <person name="Wang P.H."/>
            <person name="Ismail W."/>
            <person name="Wang C.H."/>
            <person name="Ding J.Y."/>
            <person name="Yang C.Y."/>
            <person name="Yang C.Y."/>
            <person name="Chiang Y.R."/>
        </authorList>
    </citation>
    <scope>NUCLEOTIDE SEQUENCE [LARGE SCALE GENOMIC DNA]</scope>
    <source>
        <strain evidence="13 14">DSM 13999</strain>
    </source>
</reference>
<sequence length="262" mass="28216">MQLAAHLHLPRFSLRAIAVWRRNFLVWRKLALTSVLGNLADPMIYLFGLGYGLGSLLPEVGGVSYIVFLASGTVCSSTMNAASFETLYSGFSRMHVQKTWDAILNAPLSLDDVLAGECLWAASKATLSGLAILAVVAALGLVHSPLALWAIPVIFCTGLAFAALGLIVTALARSYDFFMYYFTLFVTPMTLLCGVFFPIDRLPAALQGVATTLPLAHSVLLIRPLLQGSVPQDIALHVGALLATALLAYWTALLLIRRRLLG</sequence>
<evidence type="ECO:0000256" key="9">
    <source>
        <dbReference type="ARBA" id="ARBA00022989"/>
    </source>
</evidence>
<evidence type="ECO:0000313" key="14">
    <source>
        <dbReference type="Proteomes" id="UP000243416"/>
    </source>
</evidence>
<dbReference type="EMBL" id="LFZK01000001">
    <property type="protein sequence ID" value="KYC29385.1"/>
    <property type="molecule type" value="Genomic_DNA"/>
</dbReference>
<evidence type="ECO:0000256" key="10">
    <source>
        <dbReference type="ARBA" id="ARBA00023136"/>
    </source>
</evidence>
<feature type="transmembrane region" description="Helical" evidence="12">
    <location>
        <begin position="125"/>
        <end position="143"/>
    </location>
</feature>
<keyword evidence="10 12" id="KW-0472">Membrane</keyword>
<evidence type="ECO:0000256" key="6">
    <source>
        <dbReference type="ARBA" id="ARBA00022475"/>
    </source>
</evidence>
<comment type="subunit">
    <text evidence="3">The complex is composed of two ATP-binding proteins (NodI) and two transmembrane proteins (NodJ).</text>
</comment>
<dbReference type="GO" id="GO:0140359">
    <property type="term" value="F:ABC-type transporter activity"/>
    <property type="evidence" value="ECO:0007669"/>
    <property type="project" value="InterPro"/>
</dbReference>
<comment type="subcellular location">
    <subcellularLocation>
        <location evidence="1 12">Cell inner membrane</location>
        <topology evidence="1 12">Multi-pass membrane protein</topology>
    </subcellularLocation>
</comment>
<evidence type="ECO:0000256" key="5">
    <source>
        <dbReference type="ARBA" id="ARBA00022458"/>
    </source>
</evidence>
<protein>
    <recommendedName>
        <fullName evidence="12">Transport permease protein</fullName>
    </recommendedName>
</protein>
<evidence type="ECO:0000256" key="7">
    <source>
        <dbReference type="ARBA" id="ARBA00022519"/>
    </source>
</evidence>
<evidence type="ECO:0000256" key="8">
    <source>
        <dbReference type="ARBA" id="ARBA00022692"/>
    </source>
</evidence>
<dbReference type="OrthoDB" id="9778589at2"/>